<dbReference type="SUPFAM" id="SSF52540">
    <property type="entry name" value="P-loop containing nucleoside triphosphate hydrolases"/>
    <property type="match status" value="1"/>
</dbReference>
<evidence type="ECO:0000256" key="4">
    <source>
        <dbReference type="ARBA" id="ARBA00022840"/>
    </source>
</evidence>
<dbReference type="Pfam" id="PF00004">
    <property type="entry name" value="AAA"/>
    <property type="match status" value="1"/>
</dbReference>
<keyword evidence="3" id="KW-0378">Hydrolase</keyword>
<evidence type="ECO:0000256" key="5">
    <source>
        <dbReference type="ARBA" id="ARBA00022842"/>
    </source>
</evidence>
<dbReference type="SMART" id="SM00382">
    <property type="entry name" value="AAA"/>
    <property type="match status" value="1"/>
</dbReference>
<evidence type="ECO:0000256" key="3">
    <source>
        <dbReference type="ARBA" id="ARBA00022801"/>
    </source>
</evidence>
<comment type="similarity">
    <text evidence="2">Belongs to the AAA ATPase family. BCS1 subfamily.</text>
</comment>
<dbReference type="Gene3D" id="3.40.50.300">
    <property type="entry name" value="P-loop containing nucleotide triphosphate hydrolases"/>
    <property type="match status" value="1"/>
</dbReference>
<feature type="domain" description="AAA+ ATPase" evidence="8">
    <location>
        <begin position="239"/>
        <end position="378"/>
    </location>
</feature>
<sequence length="1104" mass="122924">MTSPFNNNKTLRQGKARGKGEMGSAFSVVASVAILRSTFNEMIPDEVRGYIWSITRRFSTEITMVIKESHDGSTNRLFKAVVTYLDGHALSNSVLPKRLTVGKNENVRNFTYGLERNSEIVDVFQGVTMKWKFNSDINSTSHFETRWYELKFHKMHTELVKKKYLVHVLEMAKMFKDRNRIVRFHTIRHDRWSSSGVNLDHPMTFGTLVMDGDLKETVLNDLDCFRRGKEYYRKIGKVWKRGYLLYGPPGTGKSSLIAAMANYMNYDIYNLNLSVVTSDSSLEYLLLHVPNRSILVVEDIDCSIKLQNRESKKGDEPADSYRGPQVTLAGLLNAIDGLLCCCGDEKITVFTTNYKDRIDPALLRAGRMDRHINLSYCTFSTFKQLAANYLDINDHDLYCHIEKLMEKVKVSPAEVAGELMKAKGSKTSLEDFITYLESKESQEEKSSTAPPLASNVDGNRPEPQENGNNISKSGVQDQSSHTETEAADMGNVGGYSVKAEFANIIKAIFSKHGDIAANSCLQSKQCRSSLLEIVCRIIQKLQKAKLKDLKETELKSMLSELQDLESMRLEVGWLRKRLDEIVEAMRLFELIAVSEKLSDTIFSTEKMRTMTWNEVREHIMKALRSCGCRRLFSSKKNGSVLSSSWLLNRNNNQINKGDNDVIKRSSSSAAAAAAAYHVSSGGSMRGLVFWETNKPLTIEEFNMPRPKAGEILIKTKACGVCHSDLHVIKGEIPFSNPCVVGHEITGEVVEHGPHTDNKTIQRLPVGSRVVGAFIMPCGNCSFCSKGHDDLCEDFFAYNRAKGTLYDGETRLFLRNSGKPVFMYSMGGMAEYCVVPANALSVLPDSLPYKESAILGCAVFTAYGAMAHAAEVRAGDSVAVIGIARAFGASDIIAVDVHDEKLQKAKTFGATHTVNAIQEDAIEKIREITGGMGVDIAVEALGKPQTFLQCVQSVKDGGKAVMIGLAQSGAVGEVDINRLVRRKVYILLSLSNLIESTVYILISLSHSYYLVSVFPSPSMGIKIHLNSRKKNIEKLKDRIKLNIQVIGSYGGRARQDLPKLVKLAESGIFNLTNAVTRKYKFEDANKAYEDLNKGNILSRAVVEIM</sequence>
<dbReference type="CDD" id="cd08263">
    <property type="entry name" value="Zn_ADH10"/>
    <property type="match status" value="1"/>
</dbReference>
<evidence type="ECO:0000256" key="2">
    <source>
        <dbReference type="ARBA" id="ARBA00007448"/>
    </source>
</evidence>
<dbReference type="Proteomes" id="UP001428341">
    <property type="component" value="Unassembled WGS sequence"/>
</dbReference>
<dbReference type="InterPro" id="IPR020843">
    <property type="entry name" value="ER"/>
</dbReference>
<dbReference type="InterPro" id="IPR003593">
    <property type="entry name" value="AAA+_ATPase"/>
</dbReference>
<dbReference type="SUPFAM" id="SSF50129">
    <property type="entry name" value="GroES-like"/>
    <property type="match status" value="1"/>
</dbReference>
<dbReference type="EMBL" id="JBCGBO010000001">
    <property type="protein sequence ID" value="KAK9228664.1"/>
    <property type="molecule type" value="Genomic_DNA"/>
</dbReference>
<dbReference type="Pfam" id="PF00107">
    <property type="entry name" value="ADH_zinc_N"/>
    <property type="match status" value="1"/>
</dbReference>
<evidence type="ECO:0000313" key="11">
    <source>
        <dbReference type="Proteomes" id="UP001428341"/>
    </source>
</evidence>
<comment type="catalytic activity">
    <reaction evidence="6">
        <text>ATP + H2O = ADP + phosphate + H(+)</text>
        <dbReference type="Rhea" id="RHEA:13065"/>
        <dbReference type="ChEBI" id="CHEBI:15377"/>
        <dbReference type="ChEBI" id="CHEBI:15378"/>
        <dbReference type="ChEBI" id="CHEBI:30616"/>
        <dbReference type="ChEBI" id="CHEBI:43474"/>
        <dbReference type="ChEBI" id="CHEBI:456216"/>
    </reaction>
</comment>
<comment type="caution">
    <text evidence="10">The sequence shown here is derived from an EMBL/GenBank/DDBJ whole genome shotgun (WGS) entry which is preliminary data.</text>
</comment>
<dbReference type="SUPFAM" id="SSF51735">
    <property type="entry name" value="NAD(P)-binding Rossmann-fold domains"/>
    <property type="match status" value="1"/>
</dbReference>
<keyword evidence="5" id="KW-0460">Magnesium</keyword>
<name>A0AAP0N3F6_9ROSI</name>
<dbReference type="Gene3D" id="6.10.280.40">
    <property type="match status" value="1"/>
</dbReference>
<dbReference type="InterPro" id="IPR058017">
    <property type="entry name" value="At3g28540-like_C"/>
</dbReference>
<evidence type="ECO:0000256" key="7">
    <source>
        <dbReference type="SAM" id="MobiDB-lite"/>
    </source>
</evidence>
<dbReference type="Pfam" id="PF14363">
    <property type="entry name" value="AAA_assoc"/>
    <property type="match status" value="1"/>
</dbReference>
<dbReference type="InterPro" id="IPR025753">
    <property type="entry name" value="AAA_N_dom"/>
</dbReference>
<feature type="compositionally biased region" description="Polar residues" evidence="7">
    <location>
        <begin position="465"/>
        <end position="481"/>
    </location>
</feature>
<dbReference type="InterPro" id="IPR027417">
    <property type="entry name" value="P-loop_NTPase"/>
</dbReference>
<organism evidence="10 11">
    <name type="scientific">Citrus x changshan-huyou</name>
    <dbReference type="NCBI Taxonomy" id="2935761"/>
    <lineage>
        <taxon>Eukaryota</taxon>
        <taxon>Viridiplantae</taxon>
        <taxon>Streptophyta</taxon>
        <taxon>Embryophyta</taxon>
        <taxon>Tracheophyta</taxon>
        <taxon>Spermatophyta</taxon>
        <taxon>Magnoliopsida</taxon>
        <taxon>eudicotyledons</taxon>
        <taxon>Gunneridae</taxon>
        <taxon>Pentapetalae</taxon>
        <taxon>rosids</taxon>
        <taxon>malvids</taxon>
        <taxon>Sapindales</taxon>
        <taxon>Rutaceae</taxon>
        <taxon>Aurantioideae</taxon>
        <taxon>Citrus</taxon>
    </lineage>
</organism>
<gene>
    <name evidence="10" type="ORF">WN944_021618</name>
</gene>
<evidence type="ECO:0008006" key="12">
    <source>
        <dbReference type="Google" id="ProtNLM"/>
    </source>
</evidence>
<dbReference type="GO" id="GO:0016491">
    <property type="term" value="F:oxidoreductase activity"/>
    <property type="evidence" value="ECO:0007669"/>
    <property type="project" value="InterPro"/>
</dbReference>
<dbReference type="GO" id="GO:0005524">
    <property type="term" value="F:ATP binding"/>
    <property type="evidence" value="ECO:0007669"/>
    <property type="project" value="UniProtKB-KW"/>
</dbReference>
<dbReference type="Pfam" id="PF25568">
    <property type="entry name" value="AAA_lid_At3g28540"/>
    <property type="match status" value="1"/>
</dbReference>
<dbReference type="SMART" id="SM00829">
    <property type="entry name" value="PKS_ER"/>
    <property type="match status" value="1"/>
</dbReference>
<dbReference type="Pfam" id="PF08240">
    <property type="entry name" value="ADH_N"/>
    <property type="match status" value="1"/>
</dbReference>
<evidence type="ECO:0000259" key="9">
    <source>
        <dbReference type="SMART" id="SM00829"/>
    </source>
</evidence>
<evidence type="ECO:0000256" key="1">
    <source>
        <dbReference type="ARBA" id="ARBA00001946"/>
    </source>
</evidence>
<dbReference type="Gene3D" id="3.40.50.720">
    <property type="entry name" value="NAD(P)-binding Rossmann-like Domain"/>
    <property type="match status" value="1"/>
</dbReference>
<dbReference type="CDD" id="cd19510">
    <property type="entry name" value="RecA-like_BCS1"/>
    <property type="match status" value="1"/>
</dbReference>
<dbReference type="InterPro" id="IPR050747">
    <property type="entry name" value="Mitochondrial_chaperone_BCS1"/>
</dbReference>
<dbReference type="InterPro" id="IPR013154">
    <property type="entry name" value="ADH-like_N"/>
</dbReference>
<dbReference type="InterPro" id="IPR036291">
    <property type="entry name" value="NAD(P)-bd_dom_sf"/>
</dbReference>
<evidence type="ECO:0000259" key="8">
    <source>
        <dbReference type="SMART" id="SM00382"/>
    </source>
</evidence>
<dbReference type="Pfam" id="PF05278">
    <property type="entry name" value="PEARLI-4"/>
    <property type="match status" value="1"/>
</dbReference>
<dbReference type="Gene3D" id="3.90.180.10">
    <property type="entry name" value="Medium-chain alcohol dehydrogenases, catalytic domain"/>
    <property type="match status" value="2"/>
</dbReference>
<dbReference type="InterPro" id="IPR011032">
    <property type="entry name" value="GroES-like_sf"/>
</dbReference>
<reference evidence="10 11" key="1">
    <citation type="submission" date="2024-05" db="EMBL/GenBank/DDBJ databases">
        <title>Haplotype-resolved chromosome-level genome assembly of Huyou (Citrus changshanensis).</title>
        <authorList>
            <person name="Miao C."/>
            <person name="Chen W."/>
            <person name="Wu Y."/>
            <person name="Wang L."/>
            <person name="Zhao S."/>
            <person name="Grierson D."/>
            <person name="Xu C."/>
            <person name="Chen K."/>
        </authorList>
    </citation>
    <scope>NUCLEOTIDE SEQUENCE [LARGE SCALE GENOMIC DNA]</scope>
    <source>
        <strain evidence="10">01-14</strain>
        <tissue evidence="10">Leaf</tissue>
    </source>
</reference>
<feature type="domain" description="Enoyl reductase (ER)" evidence="9">
    <location>
        <begin position="691"/>
        <end position="1101"/>
    </location>
</feature>
<dbReference type="GO" id="GO:0016887">
    <property type="term" value="F:ATP hydrolysis activity"/>
    <property type="evidence" value="ECO:0007669"/>
    <property type="project" value="InterPro"/>
</dbReference>
<feature type="region of interest" description="Disordered" evidence="7">
    <location>
        <begin position="439"/>
        <end position="488"/>
    </location>
</feature>
<protein>
    <recommendedName>
        <fullName evidence="12">Enoyl reductase (ER) domain-containing protein</fullName>
    </recommendedName>
</protein>
<comment type="cofactor">
    <cofactor evidence="1">
        <name>Mg(2+)</name>
        <dbReference type="ChEBI" id="CHEBI:18420"/>
    </cofactor>
</comment>
<dbReference type="AlphaFoldDB" id="A0AAP0N3F6"/>
<dbReference type="PANTHER" id="PTHR23070">
    <property type="entry name" value="BCS1 AAA-TYPE ATPASE"/>
    <property type="match status" value="1"/>
</dbReference>
<accession>A0AAP0N3F6</accession>
<dbReference type="GO" id="GO:0006950">
    <property type="term" value="P:response to stress"/>
    <property type="evidence" value="ECO:0007669"/>
    <property type="project" value="UniProtKB-ARBA"/>
</dbReference>
<dbReference type="InterPro" id="IPR013149">
    <property type="entry name" value="ADH-like_C"/>
</dbReference>
<dbReference type="FunFam" id="3.90.180.10:FF:000051">
    <property type="entry name" value="Alcohol dehydrogenase (Zinc)"/>
    <property type="match status" value="1"/>
</dbReference>
<keyword evidence="4" id="KW-0067">ATP-binding</keyword>
<dbReference type="InterPro" id="IPR003959">
    <property type="entry name" value="ATPase_AAA_core"/>
</dbReference>
<dbReference type="InterPro" id="IPR007942">
    <property type="entry name" value="PLipase-like"/>
</dbReference>
<evidence type="ECO:0000313" key="10">
    <source>
        <dbReference type="EMBL" id="KAK9228664.1"/>
    </source>
</evidence>
<proteinExistence type="inferred from homology"/>
<evidence type="ECO:0000256" key="6">
    <source>
        <dbReference type="ARBA" id="ARBA00049360"/>
    </source>
</evidence>
<keyword evidence="4" id="KW-0547">Nucleotide-binding</keyword>
<keyword evidence="11" id="KW-1185">Reference proteome</keyword>